<evidence type="ECO:0000256" key="1">
    <source>
        <dbReference type="ARBA" id="ARBA00004370"/>
    </source>
</evidence>
<evidence type="ECO:0000256" key="6">
    <source>
        <dbReference type="SAM" id="Phobius"/>
    </source>
</evidence>
<dbReference type="InterPro" id="IPR007593">
    <property type="entry name" value="CD225/Dispanin_fam"/>
</dbReference>
<dbReference type="PANTHER" id="PTHR13999:SF9">
    <property type="entry name" value="INTERFERON-INDUCED TRANSMEMBRANE PROTEIN 10"/>
    <property type="match status" value="1"/>
</dbReference>
<evidence type="ECO:0000256" key="4">
    <source>
        <dbReference type="ARBA" id="ARBA00022989"/>
    </source>
</evidence>
<evidence type="ECO:0000256" key="3">
    <source>
        <dbReference type="ARBA" id="ARBA00022692"/>
    </source>
</evidence>
<comment type="similarity">
    <text evidence="2">Belongs to the CD225/Dispanin family.</text>
</comment>
<keyword evidence="5 6" id="KW-0472">Membrane</keyword>
<gene>
    <name evidence="7" type="primary">Ifitm10</name>
    <name evidence="7" type="ORF">AOXY_G19205</name>
</gene>
<feature type="transmembrane region" description="Helical" evidence="6">
    <location>
        <begin position="89"/>
        <end position="110"/>
    </location>
</feature>
<keyword evidence="4 6" id="KW-1133">Transmembrane helix</keyword>
<dbReference type="EMBL" id="JAGXEW010000018">
    <property type="protein sequence ID" value="KAK1161602.1"/>
    <property type="molecule type" value="Genomic_DNA"/>
</dbReference>
<feature type="transmembrane region" description="Helical" evidence="6">
    <location>
        <begin position="34"/>
        <end position="59"/>
    </location>
</feature>
<dbReference type="InterPro" id="IPR051517">
    <property type="entry name" value="IFITM_antiviral_protein"/>
</dbReference>
<dbReference type="PANTHER" id="PTHR13999">
    <property type="entry name" value="INTERFERON INDUCIBLE TRANSMEMBRANE PROTEIN"/>
    <property type="match status" value="1"/>
</dbReference>
<proteinExistence type="inferred from homology"/>
<evidence type="ECO:0000313" key="8">
    <source>
        <dbReference type="Proteomes" id="UP001230051"/>
    </source>
</evidence>
<dbReference type="Pfam" id="PF04505">
    <property type="entry name" value="CD225"/>
    <property type="match status" value="1"/>
</dbReference>
<organism evidence="7 8">
    <name type="scientific">Acipenser oxyrinchus oxyrinchus</name>
    <dbReference type="NCBI Taxonomy" id="40147"/>
    <lineage>
        <taxon>Eukaryota</taxon>
        <taxon>Metazoa</taxon>
        <taxon>Chordata</taxon>
        <taxon>Craniata</taxon>
        <taxon>Vertebrata</taxon>
        <taxon>Euteleostomi</taxon>
        <taxon>Actinopterygii</taxon>
        <taxon>Chondrostei</taxon>
        <taxon>Acipenseriformes</taxon>
        <taxon>Acipenseridae</taxon>
        <taxon>Acipenser</taxon>
    </lineage>
</organism>
<protein>
    <submittedName>
        <fullName evidence="7">Dispanin subfamily A member 2b-like</fullName>
    </submittedName>
</protein>
<dbReference type="AlphaFoldDB" id="A0AAD8D3M3"/>
<comment type="subcellular location">
    <subcellularLocation>
        <location evidence="1">Membrane</location>
    </subcellularLocation>
</comment>
<comment type="caution">
    <text evidence="7">The sequence shown here is derived from an EMBL/GenBank/DDBJ whole genome shotgun (WGS) entry which is preliminary data.</text>
</comment>
<dbReference type="Proteomes" id="UP001230051">
    <property type="component" value="Unassembled WGS sequence"/>
</dbReference>
<sequence>MDPAVSYSQNDGKTLYSPATVIEVGQDPTLVKDYVVWSLFNLVNMNCCCLGLVALFYSVKSRDQKHLKNLTSARDYGETAKRFNIASTAISAIVIVIILAIYVTSFIALLQNMQGVHTVKH</sequence>
<accession>A0AAD8D3M3</accession>
<evidence type="ECO:0000313" key="7">
    <source>
        <dbReference type="EMBL" id="KAK1161602.1"/>
    </source>
</evidence>
<keyword evidence="3 6" id="KW-0812">Transmembrane</keyword>
<dbReference type="GO" id="GO:0005886">
    <property type="term" value="C:plasma membrane"/>
    <property type="evidence" value="ECO:0007669"/>
    <property type="project" value="TreeGrafter"/>
</dbReference>
<name>A0AAD8D3M3_ACIOX</name>
<reference evidence="7" key="1">
    <citation type="submission" date="2022-02" db="EMBL/GenBank/DDBJ databases">
        <title>Atlantic sturgeon de novo genome assembly.</title>
        <authorList>
            <person name="Stock M."/>
            <person name="Klopp C."/>
            <person name="Guiguen Y."/>
            <person name="Cabau C."/>
            <person name="Parinello H."/>
            <person name="Santidrian Yebra-Pimentel E."/>
            <person name="Kuhl H."/>
            <person name="Dirks R.P."/>
            <person name="Guessner J."/>
            <person name="Wuertz S."/>
            <person name="Du K."/>
            <person name="Schartl M."/>
        </authorList>
    </citation>
    <scope>NUCLEOTIDE SEQUENCE</scope>
    <source>
        <strain evidence="7">STURGEONOMICS-FGT-2020</strain>
        <tissue evidence="7">Whole blood</tissue>
    </source>
</reference>
<evidence type="ECO:0000256" key="5">
    <source>
        <dbReference type="ARBA" id="ARBA00023136"/>
    </source>
</evidence>
<keyword evidence="8" id="KW-1185">Reference proteome</keyword>
<evidence type="ECO:0000256" key="2">
    <source>
        <dbReference type="ARBA" id="ARBA00006843"/>
    </source>
</evidence>